<keyword evidence="3" id="KW-1185">Reference proteome</keyword>
<feature type="compositionally biased region" description="Low complexity" evidence="1">
    <location>
        <begin position="232"/>
        <end position="246"/>
    </location>
</feature>
<dbReference type="STRING" id="930990.A0A067MDY3"/>
<evidence type="ECO:0000313" key="2">
    <source>
        <dbReference type="EMBL" id="KDQ09791.1"/>
    </source>
</evidence>
<protein>
    <submittedName>
        <fullName evidence="2">Uncharacterized protein</fullName>
    </submittedName>
</protein>
<name>A0A067MDY3_BOTB1</name>
<feature type="region of interest" description="Disordered" evidence="1">
    <location>
        <begin position="210"/>
        <end position="249"/>
    </location>
</feature>
<evidence type="ECO:0000256" key="1">
    <source>
        <dbReference type="SAM" id="MobiDB-lite"/>
    </source>
</evidence>
<proteinExistence type="predicted"/>
<sequence>MGNIHYSANSASVPHYATYPPPPSLGTFVYPNSPFPLDITPTLPNQSASIPTYSLTIYIPAAQLLTSIPTVVPLWGSQDTSGDGDVAGGYTDDSDIRLAVLHAAFVSLDEMRRAKKEERDLKVEFVWRGVRTRFRGSVGGVGRRAGAKRAWSEDAEGVVRSAGWGTSHDGGALEIVRTEWVEKGTAYALHRPNRKSRIAQYTQQRARLNLLPPQPPSLADPPAINALPPFPSSAFRSGSPSSVSSSLVATPRDVSAGPVEMDLEDGEREGAMLNVVFGYGAEEGARFMLTPASSEDRYTLSVLSAPLSTQQVSKADVGFTDEGVCFWSSTSADHEGGDNDAIARKLGGARHRDGQRTGWFCTVKRWRFATAQEVEAAASNSSDSS</sequence>
<dbReference type="OrthoDB" id="3596986at2759"/>
<evidence type="ECO:0000313" key="3">
    <source>
        <dbReference type="Proteomes" id="UP000027195"/>
    </source>
</evidence>
<gene>
    <name evidence="2" type="ORF">BOTBODRAFT_36783</name>
</gene>
<dbReference type="AlphaFoldDB" id="A0A067MDY3"/>
<organism evidence="2 3">
    <name type="scientific">Botryobasidium botryosum (strain FD-172 SS1)</name>
    <dbReference type="NCBI Taxonomy" id="930990"/>
    <lineage>
        <taxon>Eukaryota</taxon>
        <taxon>Fungi</taxon>
        <taxon>Dikarya</taxon>
        <taxon>Basidiomycota</taxon>
        <taxon>Agaricomycotina</taxon>
        <taxon>Agaricomycetes</taxon>
        <taxon>Cantharellales</taxon>
        <taxon>Botryobasidiaceae</taxon>
        <taxon>Botryobasidium</taxon>
    </lineage>
</organism>
<reference evidence="3" key="1">
    <citation type="journal article" date="2014" name="Proc. Natl. Acad. Sci. U.S.A.">
        <title>Extensive sampling of basidiomycete genomes demonstrates inadequacy of the white-rot/brown-rot paradigm for wood decay fungi.</title>
        <authorList>
            <person name="Riley R."/>
            <person name="Salamov A.A."/>
            <person name="Brown D.W."/>
            <person name="Nagy L.G."/>
            <person name="Floudas D."/>
            <person name="Held B.W."/>
            <person name="Levasseur A."/>
            <person name="Lombard V."/>
            <person name="Morin E."/>
            <person name="Otillar R."/>
            <person name="Lindquist E.A."/>
            <person name="Sun H."/>
            <person name="LaButti K.M."/>
            <person name="Schmutz J."/>
            <person name="Jabbour D."/>
            <person name="Luo H."/>
            <person name="Baker S.E."/>
            <person name="Pisabarro A.G."/>
            <person name="Walton J.D."/>
            <person name="Blanchette R.A."/>
            <person name="Henrissat B."/>
            <person name="Martin F."/>
            <person name="Cullen D."/>
            <person name="Hibbett D.S."/>
            <person name="Grigoriev I.V."/>
        </authorList>
    </citation>
    <scope>NUCLEOTIDE SEQUENCE [LARGE SCALE GENOMIC DNA]</scope>
    <source>
        <strain evidence="3">FD-172 SS1</strain>
    </source>
</reference>
<dbReference type="EMBL" id="KL198074">
    <property type="protein sequence ID" value="KDQ09791.1"/>
    <property type="molecule type" value="Genomic_DNA"/>
</dbReference>
<accession>A0A067MDY3</accession>
<dbReference type="HOGENOM" id="CLU_717613_0_0_1"/>
<dbReference type="InParanoid" id="A0A067MDY3"/>
<dbReference type="Proteomes" id="UP000027195">
    <property type="component" value="Unassembled WGS sequence"/>
</dbReference>